<accession>A0A6J7BM64</accession>
<gene>
    <name evidence="1" type="ORF">UFOPK3268_00135</name>
</gene>
<dbReference type="EMBL" id="CAFBIZ010000009">
    <property type="protein sequence ID" value="CAB4846265.1"/>
    <property type="molecule type" value="Genomic_DNA"/>
</dbReference>
<proteinExistence type="predicted"/>
<evidence type="ECO:0000313" key="1">
    <source>
        <dbReference type="EMBL" id="CAB4846265.1"/>
    </source>
</evidence>
<name>A0A6J7BM64_9ZZZZ</name>
<reference evidence="1" key="1">
    <citation type="submission" date="2020-05" db="EMBL/GenBank/DDBJ databases">
        <authorList>
            <person name="Chiriac C."/>
            <person name="Salcher M."/>
            <person name="Ghai R."/>
            <person name="Kavagutti S V."/>
        </authorList>
    </citation>
    <scope>NUCLEOTIDE SEQUENCE</scope>
</reference>
<sequence>MFEDDVDVVTAREGSDIGSEAAPFLLVLGVLVLPELVPVGAAIDDQLGAHPATDLGLLGAGDNADRRGTAIECHLRGVGAQATRGPPDQDGIALLHAGAVARDKLAVGRGIDQPWDCGFLPGQVRRLVEQLIGLDQGDLGEAAEVGLETPDALFGVEHRVVVAEGALELDGEAVGDDLVAGLPGVHTWARPQHNT</sequence>
<dbReference type="AlphaFoldDB" id="A0A6J7BM64"/>
<organism evidence="1">
    <name type="scientific">freshwater metagenome</name>
    <dbReference type="NCBI Taxonomy" id="449393"/>
    <lineage>
        <taxon>unclassified sequences</taxon>
        <taxon>metagenomes</taxon>
        <taxon>ecological metagenomes</taxon>
    </lineage>
</organism>
<protein>
    <submittedName>
        <fullName evidence="1">Unannotated protein</fullName>
    </submittedName>
</protein>